<feature type="non-terminal residue" evidence="2">
    <location>
        <position position="304"/>
    </location>
</feature>
<evidence type="ECO:0000313" key="3">
    <source>
        <dbReference type="Proteomes" id="UP001328107"/>
    </source>
</evidence>
<evidence type="ECO:0000259" key="1">
    <source>
        <dbReference type="PROSITE" id="PS51186"/>
    </source>
</evidence>
<keyword evidence="3" id="KW-1185">Reference proteome</keyword>
<dbReference type="Proteomes" id="UP001328107">
    <property type="component" value="Unassembled WGS sequence"/>
</dbReference>
<proteinExistence type="predicted"/>
<gene>
    <name evidence="2" type="ORF">PMAYCL1PPCAC_12927</name>
</gene>
<name>A0AAN4ZQS1_9BILA</name>
<sequence length="304" mass="35193">ASVHRNAKSRDLLLNRHSTIESINEVMKNMTKNGKLNEMPNNATFVTTLELAKSTAYDYSGLSYYTEPSGRYLILVEENDHFMPWISLRLPSDSLHDLPLLRACISEILEVHLETIGERKEFELDCDSEAMNAVLSMLGNPRFVPDGNCAYFHMNDEQCAALMKKEYVVPDGFVVRRVDEKDFDVVIDTWKHLDSRTLVKERLRHLPSIGVYSKEGKLASFMSTHTMGQMSHVYTLPEFRGKGLGTVAEMRLAQDFIQRGLRPHKCVSFTNESVYAQSLRNPFYYEWKRPDGQHYCWNYNRIEY</sequence>
<dbReference type="Pfam" id="PF08445">
    <property type="entry name" value="FR47"/>
    <property type="match status" value="1"/>
</dbReference>
<dbReference type="PANTHER" id="PTHR20958:SF6">
    <property type="entry name" value="GLYCINE N-ACYLTRANSFERASE-LIKE PROTEIN"/>
    <property type="match status" value="1"/>
</dbReference>
<reference evidence="3" key="1">
    <citation type="submission" date="2022-10" db="EMBL/GenBank/DDBJ databases">
        <title>Genome assembly of Pristionchus species.</title>
        <authorList>
            <person name="Yoshida K."/>
            <person name="Sommer R.J."/>
        </authorList>
    </citation>
    <scope>NUCLEOTIDE SEQUENCE [LARGE SCALE GENOMIC DNA]</scope>
    <source>
        <strain evidence="3">RS5460</strain>
    </source>
</reference>
<dbReference type="InterPro" id="IPR053225">
    <property type="entry name" value="Acyl-CoA_N-acyltransferase"/>
</dbReference>
<feature type="domain" description="N-acetyltransferase" evidence="1">
    <location>
        <begin position="173"/>
        <end position="302"/>
    </location>
</feature>
<evidence type="ECO:0000313" key="2">
    <source>
        <dbReference type="EMBL" id="GMR42732.1"/>
    </source>
</evidence>
<comment type="caution">
    <text evidence="2">The sequence shown here is derived from an EMBL/GenBank/DDBJ whole genome shotgun (WGS) entry which is preliminary data.</text>
</comment>
<dbReference type="Gene3D" id="3.40.630.30">
    <property type="match status" value="1"/>
</dbReference>
<protein>
    <recommendedName>
        <fullName evidence="1">N-acetyltransferase domain-containing protein</fullName>
    </recommendedName>
</protein>
<dbReference type="PROSITE" id="PS51186">
    <property type="entry name" value="GNAT"/>
    <property type="match status" value="1"/>
</dbReference>
<dbReference type="InterPro" id="IPR013653">
    <property type="entry name" value="GCN5-like_dom"/>
</dbReference>
<dbReference type="PANTHER" id="PTHR20958">
    <property type="entry name" value="GLYCINE N-ACYLTRANSFERASE-LIKE PROTEIN"/>
    <property type="match status" value="1"/>
</dbReference>
<accession>A0AAN4ZQS1</accession>
<organism evidence="2 3">
    <name type="scientific">Pristionchus mayeri</name>
    <dbReference type="NCBI Taxonomy" id="1317129"/>
    <lineage>
        <taxon>Eukaryota</taxon>
        <taxon>Metazoa</taxon>
        <taxon>Ecdysozoa</taxon>
        <taxon>Nematoda</taxon>
        <taxon>Chromadorea</taxon>
        <taxon>Rhabditida</taxon>
        <taxon>Rhabditina</taxon>
        <taxon>Diplogasteromorpha</taxon>
        <taxon>Diplogasteroidea</taxon>
        <taxon>Neodiplogasteridae</taxon>
        <taxon>Pristionchus</taxon>
    </lineage>
</organism>
<dbReference type="GO" id="GO:0016747">
    <property type="term" value="F:acyltransferase activity, transferring groups other than amino-acyl groups"/>
    <property type="evidence" value="ECO:0007669"/>
    <property type="project" value="InterPro"/>
</dbReference>
<dbReference type="InterPro" id="IPR000182">
    <property type="entry name" value="GNAT_dom"/>
</dbReference>
<feature type="non-terminal residue" evidence="2">
    <location>
        <position position="1"/>
    </location>
</feature>
<dbReference type="EMBL" id="BTRK01000003">
    <property type="protein sequence ID" value="GMR42732.1"/>
    <property type="molecule type" value="Genomic_DNA"/>
</dbReference>
<dbReference type="SUPFAM" id="SSF55729">
    <property type="entry name" value="Acyl-CoA N-acyltransferases (Nat)"/>
    <property type="match status" value="1"/>
</dbReference>
<dbReference type="AlphaFoldDB" id="A0AAN4ZQS1"/>
<dbReference type="InterPro" id="IPR016181">
    <property type="entry name" value="Acyl_CoA_acyltransferase"/>
</dbReference>